<protein>
    <submittedName>
        <fullName evidence="3">XRE family transcriptional regulator</fullName>
    </submittedName>
</protein>
<dbReference type="OrthoDB" id="674774at2"/>
<keyword evidence="4" id="KW-1185">Reference proteome</keyword>
<proteinExistence type="predicted"/>
<dbReference type="PROSITE" id="PS50943">
    <property type="entry name" value="HTH_CROC1"/>
    <property type="match status" value="1"/>
</dbReference>
<dbReference type="EMBL" id="SMFL01000003">
    <property type="protein sequence ID" value="TDE16345.1"/>
    <property type="molecule type" value="Genomic_DNA"/>
</dbReference>
<dbReference type="InterPro" id="IPR001387">
    <property type="entry name" value="Cro/C1-type_HTH"/>
</dbReference>
<feature type="domain" description="HTH cro/C1-type" evidence="2">
    <location>
        <begin position="17"/>
        <end position="72"/>
    </location>
</feature>
<evidence type="ECO:0000313" key="3">
    <source>
        <dbReference type="EMBL" id="TDE16345.1"/>
    </source>
</evidence>
<dbReference type="GO" id="GO:0003677">
    <property type="term" value="F:DNA binding"/>
    <property type="evidence" value="ECO:0007669"/>
    <property type="project" value="InterPro"/>
</dbReference>
<keyword evidence="1" id="KW-0175">Coiled coil</keyword>
<evidence type="ECO:0000313" key="4">
    <source>
        <dbReference type="Proteomes" id="UP000294850"/>
    </source>
</evidence>
<sequence length="147" mass="17006">MSSSSDMAKNIHQGRNVKRFREMLGIKQEGLAYELGEDWTQKRVSLLEQKETIEQDILDQVAKILKVPADAIKNFDEETAINNIQNNYDNSIVHAGPTVNYNCTFNPLDKWVEALEENKKLYERLLKAEQDKNELLQKLLNSQNKNI</sequence>
<reference evidence="3 4" key="1">
    <citation type="submission" date="2019-03" db="EMBL/GenBank/DDBJ databases">
        <title>Dyadobacter AR-3-6 sp. nov., isolated from arctic soil.</title>
        <authorList>
            <person name="Chaudhary D.K."/>
        </authorList>
    </citation>
    <scope>NUCLEOTIDE SEQUENCE [LARGE SCALE GENOMIC DNA]</scope>
    <source>
        <strain evidence="3 4">AR-3-6</strain>
    </source>
</reference>
<dbReference type="Gene3D" id="1.10.260.40">
    <property type="entry name" value="lambda repressor-like DNA-binding domains"/>
    <property type="match status" value="1"/>
</dbReference>
<dbReference type="InterPro" id="IPR010982">
    <property type="entry name" value="Lambda_DNA-bd_dom_sf"/>
</dbReference>
<comment type="caution">
    <text evidence="3">The sequence shown here is derived from an EMBL/GenBank/DDBJ whole genome shotgun (WGS) entry which is preliminary data.</text>
</comment>
<evidence type="ECO:0000256" key="1">
    <source>
        <dbReference type="SAM" id="Coils"/>
    </source>
</evidence>
<dbReference type="AlphaFoldDB" id="A0A4R5DYB8"/>
<accession>A0A4R5DYB8</accession>
<dbReference type="Proteomes" id="UP000294850">
    <property type="component" value="Unassembled WGS sequence"/>
</dbReference>
<name>A0A4R5DYB8_9BACT</name>
<feature type="coiled-coil region" evidence="1">
    <location>
        <begin position="112"/>
        <end position="146"/>
    </location>
</feature>
<evidence type="ECO:0000259" key="2">
    <source>
        <dbReference type="PROSITE" id="PS50943"/>
    </source>
</evidence>
<organism evidence="3 4">
    <name type="scientific">Dyadobacter psychrotolerans</name>
    <dbReference type="NCBI Taxonomy" id="2541721"/>
    <lineage>
        <taxon>Bacteria</taxon>
        <taxon>Pseudomonadati</taxon>
        <taxon>Bacteroidota</taxon>
        <taxon>Cytophagia</taxon>
        <taxon>Cytophagales</taxon>
        <taxon>Spirosomataceae</taxon>
        <taxon>Dyadobacter</taxon>
    </lineage>
</organism>
<gene>
    <name evidence="3" type="ORF">E0F88_08845</name>
</gene>
<dbReference type="SUPFAM" id="SSF47413">
    <property type="entry name" value="lambda repressor-like DNA-binding domains"/>
    <property type="match status" value="1"/>
</dbReference>